<feature type="region of interest" description="Disordered" evidence="1">
    <location>
        <begin position="1187"/>
        <end position="1208"/>
    </location>
</feature>
<dbReference type="STRING" id="630390.A0A180GPU4"/>
<name>A0A180GPU4_PUCT1</name>
<evidence type="ECO:0000313" key="2">
    <source>
        <dbReference type="EMBL" id="OAV93993.1"/>
    </source>
</evidence>
<feature type="region of interest" description="Disordered" evidence="1">
    <location>
        <begin position="64"/>
        <end position="92"/>
    </location>
</feature>
<reference evidence="3 4" key="3">
    <citation type="journal article" date="2017" name="G3 (Bethesda)">
        <title>Comparative analysis highlights variable genome content of wheat rusts and divergence of the mating loci.</title>
        <authorList>
            <person name="Cuomo C.A."/>
            <person name="Bakkeren G."/>
            <person name="Khalil H.B."/>
            <person name="Panwar V."/>
            <person name="Joly D."/>
            <person name="Linning R."/>
            <person name="Sakthikumar S."/>
            <person name="Song X."/>
            <person name="Adiconis X."/>
            <person name="Fan L."/>
            <person name="Goldberg J.M."/>
            <person name="Levin J.Z."/>
            <person name="Young S."/>
            <person name="Zeng Q."/>
            <person name="Anikster Y."/>
            <person name="Bruce M."/>
            <person name="Wang M."/>
            <person name="Yin C."/>
            <person name="McCallum B."/>
            <person name="Szabo L.J."/>
            <person name="Hulbert S."/>
            <person name="Chen X."/>
            <person name="Fellers J.P."/>
        </authorList>
    </citation>
    <scope>NUCLEOTIDE SEQUENCE</scope>
    <source>
        <strain evidence="3">isolate 1-1 / race 1 (BBBD)</strain>
        <strain evidence="4">Isolate 1-1 / race 1 (BBBD)</strain>
    </source>
</reference>
<evidence type="ECO:0000313" key="4">
    <source>
        <dbReference type="Proteomes" id="UP000005240"/>
    </source>
</evidence>
<organism evidence="2">
    <name type="scientific">Puccinia triticina (isolate 1-1 / race 1 (BBBD))</name>
    <name type="common">Brown leaf rust fungus</name>
    <dbReference type="NCBI Taxonomy" id="630390"/>
    <lineage>
        <taxon>Eukaryota</taxon>
        <taxon>Fungi</taxon>
        <taxon>Dikarya</taxon>
        <taxon>Basidiomycota</taxon>
        <taxon>Pucciniomycotina</taxon>
        <taxon>Pucciniomycetes</taxon>
        <taxon>Pucciniales</taxon>
        <taxon>Pucciniaceae</taxon>
        <taxon>Puccinia</taxon>
    </lineage>
</organism>
<keyword evidence="4" id="KW-1185">Reference proteome</keyword>
<evidence type="ECO:0000256" key="1">
    <source>
        <dbReference type="SAM" id="MobiDB-lite"/>
    </source>
</evidence>
<evidence type="ECO:0000313" key="3">
    <source>
        <dbReference type="EnsemblFungi" id="PTTG_27116-t43_1-p1"/>
    </source>
</evidence>
<reference evidence="3" key="4">
    <citation type="submission" date="2025-05" db="UniProtKB">
        <authorList>
            <consortium name="EnsemblFungi"/>
        </authorList>
    </citation>
    <scope>IDENTIFICATION</scope>
    <source>
        <strain evidence="3">isolate 1-1 / race 1 (BBBD)</strain>
    </source>
</reference>
<dbReference type="OrthoDB" id="2501240at2759"/>
<reference evidence="2" key="2">
    <citation type="submission" date="2016-05" db="EMBL/GenBank/DDBJ databases">
        <title>Comparative analysis highlights variable genome content of wheat rusts and divergence of the mating loci.</title>
        <authorList>
            <person name="Cuomo C.A."/>
            <person name="Bakkeren G."/>
            <person name="Szabo L."/>
            <person name="Khalil H."/>
            <person name="Joly D."/>
            <person name="Goldberg J."/>
            <person name="Young S."/>
            <person name="Zeng Q."/>
            <person name="Fellers J."/>
        </authorList>
    </citation>
    <scope>NUCLEOTIDE SEQUENCE [LARGE SCALE GENOMIC DNA]</scope>
    <source>
        <strain evidence="2">1-1 BBBD Race 1</strain>
    </source>
</reference>
<dbReference type="Proteomes" id="UP000005240">
    <property type="component" value="Unassembled WGS sequence"/>
</dbReference>
<feature type="region of interest" description="Disordered" evidence="1">
    <location>
        <begin position="218"/>
        <end position="238"/>
    </location>
</feature>
<dbReference type="VEuPathDB" id="FungiDB:PTTG_27116"/>
<dbReference type="AlphaFoldDB" id="A0A180GPU4"/>
<dbReference type="EnsemblFungi" id="PTTG_27116-t43_1">
    <property type="protein sequence ID" value="PTTG_27116-t43_1-p1"/>
    <property type="gene ID" value="PTTG_27116"/>
</dbReference>
<accession>A0A180GPU4</accession>
<gene>
    <name evidence="2" type="ORF">PTTG_27116</name>
</gene>
<proteinExistence type="predicted"/>
<dbReference type="PANTHER" id="PTHR31912:SF34">
    <property type="entry name" value="NOTOCHORD-RELATED PROTEIN"/>
    <property type="match status" value="1"/>
</dbReference>
<dbReference type="EMBL" id="ADAS02000044">
    <property type="protein sequence ID" value="OAV93993.1"/>
    <property type="molecule type" value="Genomic_DNA"/>
</dbReference>
<reference evidence="2" key="1">
    <citation type="submission" date="2009-11" db="EMBL/GenBank/DDBJ databases">
        <authorList>
            <consortium name="The Broad Institute Genome Sequencing Platform"/>
            <person name="Ward D."/>
            <person name="Feldgarden M."/>
            <person name="Earl A."/>
            <person name="Young S.K."/>
            <person name="Zeng Q."/>
            <person name="Koehrsen M."/>
            <person name="Alvarado L."/>
            <person name="Berlin A."/>
            <person name="Bochicchio J."/>
            <person name="Borenstein D."/>
            <person name="Chapman S.B."/>
            <person name="Chen Z."/>
            <person name="Engels R."/>
            <person name="Freedman E."/>
            <person name="Gellesch M."/>
            <person name="Goldberg J."/>
            <person name="Griggs A."/>
            <person name="Gujja S."/>
            <person name="Heilman E."/>
            <person name="Heiman D."/>
            <person name="Hepburn T."/>
            <person name="Howarth C."/>
            <person name="Jen D."/>
            <person name="Larson L."/>
            <person name="Lewis B."/>
            <person name="Mehta T."/>
            <person name="Park D."/>
            <person name="Pearson M."/>
            <person name="Roberts A."/>
            <person name="Saif S."/>
            <person name="Shea T."/>
            <person name="Shenoy N."/>
            <person name="Sisk P."/>
            <person name="Stolte C."/>
            <person name="Sykes S."/>
            <person name="Thomson T."/>
            <person name="Walk T."/>
            <person name="White J."/>
            <person name="Yandava C."/>
            <person name="Izard J."/>
            <person name="Baranova O.V."/>
            <person name="Blanton J.M."/>
            <person name="Tanner A.C."/>
            <person name="Dewhirst F.E."/>
            <person name="Haas B."/>
            <person name="Nusbaum C."/>
            <person name="Birren B."/>
        </authorList>
    </citation>
    <scope>NUCLEOTIDE SEQUENCE [LARGE SCALE GENOMIC DNA]</scope>
    <source>
        <strain evidence="2">1-1 BBBD Race 1</strain>
    </source>
</reference>
<dbReference type="PANTHER" id="PTHR31912">
    <property type="entry name" value="IP13529P"/>
    <property type="match status" value="1"/>
</dbReference>
<sequence>MLQEVFREYWTDGILKYVCNYCGTGREMAEGYRKRHLATAKHLESMREFAGARIEIETLSSQNLEPNTEAPAGPAVGHMNDGPAAGHVNDGPAVGHMNDGPAVGHMNDGPAAGHVNDGPAVGHMNDDVEMQPAIGIAENDIEMPATAYGETGTPEETAGPLDDELKASRQLANDLQALKALRDNTPCPIPDTDPTEGPQDLWEDLMHGELNRLQSDLDEDELDDPNHPSHLPNAPEEVLHPTPENVWFPFKSKEELIGSLLIGYTHNIISRTIFDQVRTLFRLFQIQIPAWSTIRRSQARIQRHLKSTLSTKASVFGIPCVSLSLKTLIGQASQELSNPQVAPLVKFYPEQAYGKNIHSLCQSKKWLECLPRNLRTQMCYRGLEHFYIFEPVELESGTLVIPVYFFTISDVVYAKCVLPEIKWLTPSHCEISIASDLSFSHPDLFDTCIEEFKTGYPQIQRNNYLLSKSCRNKLFEVSEVSERTPSTTTVTRLPNDWRRKAHGKIIRHVPITLYSDDTSGNLSKKWNKHISFYFSLSGLSPNLTNQQFNIHFLSTSNRAGVLEIGEQIVDELNEISLNGFEAYDTSISQPVLVNGLMLLFLGNSPMDAEITNTPIPGNCLNPCRVCSLSAPQKKLKPTSGYLQRFLHLDSNGYHMPNQPRQWIETIENTYKLWNLSYGIKRVYDVMQKAWGVVDSINQRFIAARKDKEGKKEVDKLLEEDSTRIFNPWLKLEGFYGCQDTPVEILHVVLLGVVKYMVRDYINNFDKKRREELSGRVQSFNTDSLNLPPASPKTLINYVGSLSGKDFKFFIQAAPFVFFEFMDPAQRELWLSLSILCSLIFQTNISQMDEYQVELKKHVDIFLRNLIKSNAQWINKPKFHMLLHLPESILRFGPASLFSTEKFESFNSVLRKSSIHSNKQGPGKDIATSFSNYEALRFILCGGVFYDTKTGSISHSSPELLSIFSDNASIKQSMGYNDFIINSLISYPYKKNVSLPESKEVEVPESLQTGHEGQKIEQVCKIQLNPHEVLQKGSFVLAGRNHDAQIVGQIKSIWRVGPDFFCHLNILRSSTVDLFYGMREFLRSNVNCLVRTKMIQTTLNFQHNCNSAGCTVKKTKSVCVERQETSVKDPEVHHEDLQAYILNSSSLHSPETHRRLAALPTQPVSPGEWVEAMNEGLWKWQGTTGTEYSINSPHPSHASETSEGSVRSSTVYRSVLI</sequence>
<protein>
    <submittedName>
        <fullName evidence="2 3">Uncharacterized protein</fullName>
    </submittedName>
</protein>